<dbReference type="RefSeq" id="WP_085543543.1">
    <property type="nucleotide sequence ID" value="NZ_FXBB01000001.1"/>
</dbReference>
<dbReference type="AlphaFoldDB" id="A0A1X7I9Y2"/>
<dbReference type="STRING" id="561720.SAMN06275492_101268"/>
<dbReference type="InterPro" id="IPR052340">
    <property type="entry name" value="RNase_Y/CdgJ"/>
</dbReference>
<evidence type="ECO:0000313" key="2">
    <source>
        <dbReference type="EMBL" id="SMG11484.1"/>
    </source>
</evidence>
<dbReference type="Gene3D" id="1.10.3210.10">
    <property type="entry name" value="Hypothetical protein af1432"/>
    <property type="match status" value="1"/>
</dbReference>
<dbReference type="InterPro" id="IPR013976">
    <property type="entry name" value="HDOD"/>
</dbReference>
<reference evidence="3" key="1">
    <citation type="submission" date="2017-04" db="EMBL/GenBank/DDBJ databases">
        <authorList>
            <person name="Varghese N."/>
            <person name="Submissions S."/>
        </authorList>
    </citation>
    <scope>NUCLEOTIDE SEQUENCE [LARGE SCALE GENOMIC DNA]</scope>
    <source>
        <strain evidence="3">USBA 82</strain>
    </source>
</reference>
<evidence type="ECO:0000313" key="3">
    <source>
        <dbReference type="Proteomes" id="UP000193355"/>
    </source>
</evidence>
<dbReference type="InterPro" id="IPR003607">
    <property type="entry name" value="HD/PDEase_dom"/>
</dbReference>
<dbReference type="PANTHER" id="PTHR33525">
    <property type="match status" value="1"/>
</dbReference>
<organism evidence="2 3">
    <name type="scientific">Dethiosulfovibrio salsuginis</name>
    <dbReference type="NCBI Taxonomy" id="561720"/>
    <lineage>
        <taxon>Bacteria</taxon>
        <taxon>Thermotogati</taxon>
        <taxon>Synergistota</taxon>
        <taxon>Synergistia</taxon>
        <taxon>Synergistales</taxon>
        <taxon>Dethiosulfovibrionaceae</taxon>
        <taxon>Dethiosulfovibrio</taxon>
    </lineage>
</organism>
<feature type="domain" description="HDOD" evidence="1">
    <location>
        <begin position="20"/>
        <end position="216"/>
    </location>
</feature>
<protein>
    <submittedName>
        <fullName evidence="2">HD-like signal output (HDOD) domain, no enzymatic activity</fullName>
    </submittedName>
</protein>
<dbReference type="Proteomes" id="UP000193355">
    <property type="component" value="Unassembled WGS sequence"/>
</dbReference>
<evidence type="ECO:0000259" key="1">
    <source>
        <dbReference type="PROSITE" id="PS51833"/>
    </source>
</evidence>
<sequence length="293" mass="32714">MDDRTRQLIQNRILGRLKEVKSFPQFVVETLKMLDNPESSAHNVADSLSKDEGLVIRTLKLANSAFYGLPRRISSIQEAVALLGYKTIKNIVIAATVYQRMDNSFAGYALDRGDLWRHSLSVAYAARYIAETTKCCVPDDAYIAGMLHAIGKIVLNDYIKFGYQIIVRIVDSDKVPFVEAERMVLGFDHAQVGAMMAEKWNLPESHQVAIQYQYIPDELPEDMMEHRGMVDVIHVANSMILMLGVGVGADGLQYPISEGSVSRLGLSGKEELLLSDLVDIMEKVSEEMEILEG</sequence>
<dbReference type="EMBL" id="FXBB01000001">
    <property type="protein sequence ID" value="SMG11484.1"/>
    <property type="molecule type" value="Genomic_DNA"/>
</dbReference>
<dbReference type="CDD" id="cd00077">
    <property type="entry name" value="HDc"/>
    <property type="match status" value="1"/>
</dbReference>
<accession>A0A1X7I9Y2</accession>
<dbReference type="Pfam" id="PF08668">
    <property type="entry name" value="HDOD"/>
    <property type="match status" value="1"/>
</dbReference>
<dbReference type="SUPFAM" id="SSF109604">
    <property type="entry name" value="HD-domain/PDEase-like"/>
    <property type="match status" value="1"/>
</dbReference>
<dbReference type="PROSITE" id="PS51833">
    <property type="entry name" value="HDOD"/>
    <property type="match status" value="1"/>
</dbReference>
<proteinExistence type="predicted"/>
<name>A0A1X7I9Y2_9BACT</name>
<dbReference type="OrthoDB" id="9788446at2"/>
<keyword evidence="3" id="KW-1185">Reference proteome</keyword>
<dbReference type="PANTHER" id="PTHR33525:SF3">
    <property type="entry name" value="RIBONUCLEASE Y"/>
    <property type="match status" value="1"/>
</dbReference>
<gene>
    <name evidence="2" type="ORF">SAMN06275492_101268</name>
</gene>